<reference evidence="3" key="1">
    <citation type="submission" date="2023-06" db="EMBL/GenBank/DDBJ databases">
        <authorList>
            <person name="Delattre M."/>
        </authorList>
    </citation>
    <scope>NUCLEOTIDE SEQUENCE</scope>
    <source>
        <strain evidence="3">AF72</strain>
    </source>
</reference>
<keyword evidence="4" id="KW-1185">Reference proteome</keyword>
<protein>
    <recommendedName>
        <fullName evidence="2">Inosine/uridine-preferring nucleoside hydrolase domain-containing protein</fullName>
    </recommendedName>
</protein>
<accession>A0AA36GIQ2</accession>
<dbReference type="PANTHER" id="PTHR46190">
    <property type="entry name" value="SI:CH211-201H21.5-RELATED"/>
    <property type="match status" value="1"/>
</dbReference>
<dbReference type="Proteomes" id="UP001177023">
    <property type="component" value="Unassembled WGS sequence"/>
</dbReference>
<evidence type="ECO:0000313" key="3">
    <source>
        <dbReference type="EMBL" id="CAJ0587107.1"/>
    </source>
</evidence>
<evidence type="ECO:0000313" key="4">
    <source>
        <dbReference type="Proteomes" id="UP001177023"/>
    </source>
</evidence>
<comment type="similarity">
    <text evidence="1">Belongs to the IUNH family.</text>
</comment>
<dbReference type="Pfam" id="PF01156">
    <property type="entry name" value="IU_nuc_hydro"/>
    <property type="match status" value="1"/>
</dbReference>
<organism evidence="3 4">
    <name type="scientific">Mesorhabditis spiculigera</name>
    <dbReference type="NCBI Taxonomy" id="96644"/>
    <lineage>
        <taxon>Eukaryota</taxon>
        <taxon>Metazoa</taxon>
        <taxon>Ecdysozoa</taxon>
        <taxon>Nematoda</taxon>
        <taxon>Chromadorea</taxon>
        <taxon>Rhabditida</taxon>
        <taxon>Rhabditina</taxon>
        <taxon>Rhabditomorpha</taxon>
        <taxon>Rhabditoidea</taxon>
        <taxon>Rhabditidae</taxon>
        <taxon>Mesorhabditinae</taxon>
        <taxon>Mesorhabditis</taxon>
    </lineage>
</organism>
<dbReference type="PANTHER" id="PTHR46190:SF1">
    <property type="entry name" value="SI:CH211-201H21.5"/>
    <property type="match status" value="1"/>
</dbReference>
<dbReference type="InterPro" id="IPR001910">
    <property type="entry name" value="Inosine/uridine_hydrolase_dom"/>
</dbReference>
<name>A0AA36GIQ2_9BILA</name>
<comment type="caution">
    <text evidence="3">The sequence shown here is derived from an EMBL/GenBank/DDBJ whole genome shotgun (WGS) entry which is preliminary data.</text>
</comment>
<dbReference type="Gene3D" id="3.90.245.10">
    <property type="entry name" value="Ribonucleoside hydrolase-like"/>
    <property type="match status" value="1"/>
</dbReference>
<dbReference type="InterPro" id="IPR052775">
    <property type="entry name" value="IUN_hydrolase"/>
</dbReference>
<dbReference type="InterPro" id="IPR036452">
    <property type="entry name" value="Ribo_hydro-like"/>
</dbReference>
<feature type="domain" description="Inosine/uridine-preferring nucleoside hydrolase" evidence="2">
    <location>
        <begin position="4"/>
        <end position="302"/>
    </location>
</feature>
<evidence type="ECO:0000259" key="2">
    <source>
        <dbReference type="Pfam" id="PF01156"/>
    </source>
</evidence>
<feature type="non-terminal residue" evidence="3">
    <location>
        <position position="1"/>
    </location>
</feature>
<evidence type="ECO:0000256" key="1">
    <source>
        <dbReference type="ARBA" id="ARBA00009176"/>
    </source>
</evidence>
<dbReference type="SUPFAM" id="SSF53590">
    <property type="entry name" value="Nucleoside hydrolase"/>
    <property type="match status" value="1"/>
</dbReference>
<sequence>MVKLVIDTDGVSDDIRAISMALSHPDTEVLAFTAVQGCVPVEQAALNVIRAQRACGVEKLIPVYQGAKEPLIERDVEADETFFFGRDGLGDTGFTHDPKIRDDDAKLLEKEHAALGLIKVFREHDDAVLVAIGPLTNVALAIKMDPDFKRRPKRLVIMGGNYLGIGNVHSKSSAEWNFHGDPEAAHIVLSEMETPITLVPWECFYVEGPKLEKLVDFSAHLKYDTPLGRFLTATTERGRIAMERNGRQYTFCDEIAVGAAIDEEKVIKKRKKLRGSVELSGRYSRGQIVLDWTGELWDTDREKQTSHAKLDLSRRPMTFVTEYDVHTIDAWLHAACKNSTKLAEF</sequence>
<dbReference type="GO" id="GO:0016799">
    <property type="term" value="F:hydrolase activity, hydrolyzing N-glycosyl compounds"/>
    <property type="evidence" value="ECO:0007669"/>
    <property type="project" value="InterPro"/>
</dbReference>
<gene>
    <name evidence="3" type="ORF">MSPICULIGERA_LOCUS25085</name>
</gene>
<dbReference type="EMBL" id="CATQJA010002709">
    <property type="protein sequence ID" value="CAJ0587107.1"/>
    <property type="molecule type" value="Genomic_DNA"/>
</dbReference>
<proteinExistence type="inferred from homology"/>
<dbReference type="AlphaFoldDB" id="A0AA36GIQ2"/>